<evidence type="ECO:0000313" key="2">
    <source>
        <dbReference type="EMBL" id="KAF7820533.1"/>
    </source>
</evidence>
<dbReference type="EMBL" id="JAAIUW010000008">
    <property type="protein sequence ID" value="KAF7820533.1"/>
    <property type="molecule type" value="Genomic_DNA"/>
</dbReference>
<feature type="region of interest" description="Disordered" evidence="1">
    <location>
        <begin position="1"/>
        <end position="29"/>
    </location>
</feature>
<sequence length="29" mass="3445">MEDQNDDAVARSKRRSMIKRQKAHSGWRS</sequence>
<accession>A0A834WH11</accession>
<evidence type="ECO:0000313" key="3">
    <source>
        <dbReference type="Proteomes" id="UP000634136"/>
    </source>
</evidence>
<feature type="compositionally biased region" description="Basic residues" evidence="1">
    <location>
        <begin position="11"/>
        <end position="29"/>
    </location>
</feature>
<evidence type="ECO:0000256" key="1">
    <source>
        <dbReference type="SAM" id="MobiDB-lite"/>
    </source>
</evidence>
<gene>
    <name evidence="2" type="ORF">G2W53_025988</name>
</gene>
<comment type="caution">
    <text evidence="2">The sequence shown here is derived from an EMBL/GenBank/DDBJ whole genome shotgun (WGS) entry which is preliminary data.</text>
</comment>
<proteinExistence type="predicted"/>
<reference evidence="2" key="1">
    <citation type="submission" date="2020-09" db="EMBL/GenBank/DDBJ databases">
        <title>Genome-Enabled Discovery of Anthraquinone Biosynthesis in Senna tora.</title>
        <authorList>
            <person name="Kang S.-H."/>
            <person name="Pandey R.P."/>
            <person name="Lee C.-M."/>
            <person name="Sim J.-S."/>
            <person name="Jeong J.-T."/>
            <person name="Choi B.-S."/>
            <person name="Jung M."/>
            <person name="Ginzburg D."/>
            <person name="Zhao K."/>
            <person name="Won S.Y."/>
            <person name="Oh T.-J."/>
            <person name="Yu Y."/>
            <person name="Kim N.-H."/>
            <person name="Lee O.R."/>
            <person name="Lee T.-H."/>
            <person name="Bashyal P."/>
            <person name="Kim T.-S."/>
            <person name="Lee W.-H."/>
            <person name="Kawkins C."/>
            <person name="Kim C.-K."/>
            <person name="Kim J.S."/>
            <person name="Ahn B.O."/>
            <person name="Rhee S.Y."/>
            <person name="Sohng J.K."/>
        </authorList>
    </citation>
    <scope>NUCLEOTIDE SEQUENCE</scope>
    <source>
        <tissue evidence="2">Leaf</tissue>
    </source>
</reference>
<dbReference type="Proteomes" id="UP000634136">
    <property type="component" value="Unassembled WGS sequence"/>
</dbReference>
<name>A0A834WH11_9FABA</name>
<protein>
    <submittedName>
        <fullName evidence="2">Uncharacterized protein</fullName>
    </submittedName>
</protein>
<keyword evidence="3" id="KW-1185">Reference proteome</keyword>
<organism evidence="2 3">
    <name type="scientific">Senna tora</name>
    <dbReference type="NCBI Taxonomy" id="362788"/>
    <lineage>
        <taxon>Eukaryota</taxon>
        <taxon>Viridiplantae</taxon>
        <taxon>Streptophyta</taxon>
        <taxon>Embryophyta</taxon>
        <taxon>Tracheophyta</taxon>
        <taxon>Spermatophyta</taxon>
        <taxon>Magnoliopsida</taxon>
        <taxon>eudicotyledons</taxon>
        <taxon>Gunneridae</taxon>
        <taxon>Pentapetalae</taxon>
        <taxon>rosids</taxon>
        <taxon>fabids</taxon>
        <taxon>Fabales</taxon>
        <taxon>Fabaceae</taxon>
        <taxon>Caesalpinioideae</taxon>
        <taxon>Cassia clade</taxon>
        <taxon>Senna</taxon>
    </lineage>
</organism>
<dbReference type="AlphaFoldDB" id="A0A834WH11"/>